<dbReference type="VEuPathDB" id="FungiDB:RhiirFUN_007256"/>
<gene>
    <name evidence="3" type="ORF">GLOINDRAFT_84975</name>
</gene>
<dbReference type="VEuPathDB" id="FungiDB:RhiirFUN_023915"/>
<sequence length="763" mass="89916">MYQCNFCKRYFSRKQDLTQHCHQLHSYTDHSRTLNWVQDQQSSSNNNIRQKTIDNNVWNEIEGLDIFLQMTSGDDKQNNEKSDLNNTADAPMAFNKYENDDYTDDEYHEITRSRESKSISSKASSEDFCGVSLADAYKDLNNDPELTLWPSETYKEFMMAVTQYHLSDAAADSMLRILKKHCTDQLSGSTRKGRTFIDNMDVKGLQFKEKELLTFEEEIYKLHYRPIYDAIKSLVSNSDLSKDFLFNYEEQWEYGLVLIGFLPHLTTRDNKLRNSKEFKQKQRDLKHRALKYLLGPLLKEDDLRNHENMQEAIASHNAENCSIHEYDNFFWNFRIMNIYDAAALDRMHLQEIGLFPYMLDYTRDMLMYQYGNRIISKMDNRLATITRFNNLRILKKGYQQGTKFTGGEMRDVMKIIVFVLDELYTTDNKINNQTDSNLYTIASCKNLIICYIKFIKMYITSRKKKFNEDDLKIFEREIIDWSNDFVNIFAQFSPSGLQLPKLHMWRYHTIHTIRRYGALNGLTTETYETLHKNWVKNPYRMSNKKNTHNQMLKTIRRQIITNTITKKTISLKLNSMKSLLWELPISEIYTFQEKLKHEENINELCIEGMEHLIACLDIYLDDISNASANEEIYLKIYANGTLSNGEIVYATSKFHGYARFSDVAIAMGDTDYLTDGGLCYGKAIHWYDYYSKRYPIMYECSHMKFVNHYDLIPFESIAGLVHMDSMNLRIFRDSIENYGILVDPIPKNITDDSMAFYIALLYM</sequence>
<evidence type="ECO:0000313" key="3">
    <source>
        <dbReference type="EMBL" id="ESA06603.1"/>
    </source>
</evidence>
<accession>U9TJY6</accession>
<dbReference type="PROSITE" id="PS50157">
    <property type="entry name" value="ZINC_FINGER_C2H2_2"/>
    <property type="match status" value="1"/>
</dbReference>
<dbReference type="HOGENOM" id="CLU_018988_0_0_1"/>
<keyword evidence="1" id="KW-0479">Metal-binding</keyword>
<dbReference type="EMBL" id="KI291411">
    <property type="protein sequence ID" value="ESA06603.1"/>
    <property type="molecule type" value="Genomic_DNA"/>
</dbReference>
<dbReference type="InterPro" id="IPR013087">
    <property type="entry name" value="Znf_C2H2_type"/>
</dbReference>
<reference evidence="3" key="1">
    <citation type="submission" date="2013-07" db="EMBL/GenBank/DDBJ databases">
        <title>The genome of an arbuscular mycorrhizal fungus provides insights into the evolution of the oldest plant symbiosis.</title>
        <authorList>
            <consortium name="DOE Joint Genome Institute"/>
            <person name="Tisserant E."/>
            <person name="Malbreil M."/>
            <person name="Kuo A."/>
            <person name="Kohler A."/>
            <person name="Symeonidi A."/>
            <person name="Balestrini R."/>
            <person name="Charron P."/>
            <person name="Duensing N."/>
            <person name="Frei-dit-Frey N."/>
            <person name="Gianinazzi-Pearson V."/>
            <person name="Gilbert B."/>
            <person name="Handa Y."/>
            <person name="Hijri M."/>
            <person name="Kaul R."/>
            <person name="Kawaguchi M."/>
            <person name="Krajinski F."/>
            <person name="Lammers P."/>
            <person name="Lapierre D."/>
            <person name="Masclaux F.G."/>
            <person name="Murat C."/>
            <person name="Morin E."/>
            <person name="Ndikumana S."/>
            <person name="Pagni M."/>
            <person name="Petitpierre D."/>
            <person name="Requena N."/>
            <person name="Rosikiewicz P."/>
            <person name="Riley R."/>
            <person name="Saito K."/>
            <person name="San Clemente H."/>
            <person name="Shapiro H."/>
            <person name="van Tuinen D."/>
            <person name="Becard G."/>
            <person name="Bonfante P."/>
            <person name="Paszkowski U."/>
            <person name="Shachar-Hill Y."/>
            <person name="Young J.P."/>
            <person name="Sanders I.R."/>
            <person name="Henrissat B."/>
            <person name="Rensing S.A."/>
            <person name="Grigoriev I.V."/>
            <person name="Corradi N."/>
            <person name="Roux C."/>
            <person name="Martin F."/>
        </authorList>
    </citation>
    <scope>NUCLEOTIDE SEQUENCE</scope>
    <source>
        <strain evidence="3">DAOM 197198</strain>
    </source>
</reference>
<dbReference type="GO" id="GO:0008270">
    <property type="term" value="F:zinc ion binding"/>
    <property type="evidence" value="ECO:0007669"/>
    <property type="project" value="UniProtKB-KW"/>
</dbReference>
<feature type="domain" description="C2H2-type" evidence="2">
    <location>
        <begin position="2"/>
        <end position="30"/>
    </location>
</feature>
<protein>
    <recommendedName>
        <fullName evidence="2">C2H2-type domain-containing protein</fullName>
    </recommendedName>
</protein>
<evidence type="ECO:0000259" key="2">
    <source>
        <dbReference type="PROSITE" id="PS50157"/>
    </source>
</evidence>
<name>U9TJY6_RHIID</name>
<proteinExistence type="predicted"/>
<dbReference type="AlphaFoldDB" id="U9TJY6"/>
<organism evidence="3">
    <name type="scientific">Rhizophagus irregularis (strain DAOM 181602 / DAOM 197198 / MUCL 43194)</name>
    <name type="common">Arbuscular mycorrhizal fungus</name>
    <name type="synonym">Glomus intraradices</name>
    <dbReference type="NCBI Taxonomy" id="747089"/>
    <lineage>
        <taxon>Eukaryota</taxon>
        <taxon>Fungi</taxon>
        <taxon>Fungi incertae sedis</taxon>
        <taxon>Mucoromycota</taxon>
        <taxon>Glomeromycotina</taxon>
        <taxon>Glomeromycetes</taxon>
        <taxon>Glomerales</taxon>
        <taxon>Glomeraceae</taxon>
        <taxon>Rhizophagus</taxon>
    </lineage>
</organism>
<keyword evidence="1" id="KW-0862">Zinc</keyword>
<dbReference type="PROSITE" id="PS00028">
    <property type="entry name" value="ZINC_FINGER_C2H2_1"/>
    <property type="match status" value="1"/>
</dbReference>
<evidence type="ECO:0000256" key="1">
    <source>
        <dbReference type="PROSITE-ProRule" id="PRU00042"/>
    </source>
</evidence>
<keyword evidence="1" id="KW-0863">Zinc-finger</keyword>